<dbReference type="InterPro" id="IPR038513">
    <property type="entry name" value="FAIM1_dom_sf"/>
</dbReference>
<name>A0A923PNR8_9BACT</name>
<evidence type="ECO:0000313" key="3">
    <source>
        <dbReference type="Proteomes" id="UP000650081"/>
    </source>
</evidence>
<organism evidence="2 3">
    <name type="scientific">Neolewinella lacunae</name>
    <dbReference type="NCBI Taxonomy" id="1517758"/>
    <lineage>
        <taxon>Bacteria</taxon>
        <taxon>Pseudomonadati</taxon>
        <taxon>Bacteroidota</taxon>
        <taxon>Saprospiria</taxon>
        <taxon>Saprospirales</taxon>
        <taxon>Lewinellaceae</taxon>
        <taxon>Neolewinella</taxon>
    </lineage>
</organism>
<evidence type="ECO:0000256" key="1">
    <source>
        <dbReference type="SAM" id="Phobius"/>
    </source>
</evidence>
<keyword evidence="1" id="KW-0472">Membrane</keyword>
<feature type="transmembrane region" description="Helical" evidence="1">
    <location>
        <begin position="102"/>
        <end position="120"/>
    </location>
</feature>
<proteinExistence type="predicted"/>
<keyword evidence="3" id="KW-1185">Reference proteome</keyword>
<dbReference type="RefSeq" id="WP_187465988.1">
    <property type="nucleotide sequence ID" value="NZ_JACSIT010000080.1"/>
</dbReference>
<dbReference type="EMBL" id="JACSIT010000080">
    <property type="protein sequence ID" value="MBC6993892.1"/>
    <property type="molecule type" value="Genomic_DNA"/>
</dbReference>
<reference evidence="2" key="1">
    <citation type="submission" date="2020-08" db="EMBL/GenBank/DDBJ databases">
        <title>Lewinella bacteria from marine environments.</title>
        <authorList>
            <person name="Zhong Y."/>
        </authorList>
    </citation>
    <scope>NUCLEOTIDE SEQUENCE</scope>
    <source>
        <strain evidence="2">KCTC 42187</strain>
    </source>
</reference>
<dbReference type="Gene3D" id="2.40.128.180">
    <property type="match status" value="1"/>
</dbReference>
<gene>
    <name evidence="2" type="ORF">H9S92_06955</name>
</gene>
<evidence type="ECO:0000313" key="2">
    <source>
        <dbReference type="EMBL" id="MBC6993892.1"/>
    </source>
</evidence>
<keyword evidence="1" id="KW-0812">Transmembrane</keyword>
<accession>A0A923PNR8</accession>
<dbReference type="Proteomes" id="UP000650081">
    <property type="component" value="Unassembled WGS sequence"/>
</dbReference>
<comment type="caution">
    <text evidence="2">The sequence shown here is derived from an EMBL/GenBank/DDBJ whole genome shotgun (WGS) entry which is preliminary data.</text>
</comment>
<protein>
    <submittedName>
        <fullName evidence="2">Uncharacterized protein</fullName>
    </submittedName>
</protein>
<keyword evidence="1" id="KW-1133">Transmembrane helix</keyword>
<sequence length="121" mass="13652">MAQHAWSITGHQGNTYNLGLFHGETTHHVVVHCNNRVVAIDFAVKESKTYSLFLDQELCEVTIDHTGGDSYAYDCRINHEVETPLNQQRKKMRAEEQQTEKIRLIAAGAGIFLLVLVLIFG</sequence>
<dbReference type="AlphaFoldDB" id="A0A923PNR8"/>